<dbReference type="Pfam" id="PF00595">
    <property type="entry name" value="PDZ"/>
    <property type="match status" value="2"/>
</dbReference>
<dbReference type="PROSITE" id="PS50106">
    <property type="entry name" value="PDZ"/>
    <property type="match status" value="2"/>
</dbReference>
<feature type="region of interest" description="Disordered" evidence="1">
    <location>
        <begin position="48"/>
        <end position="67"/>
    </location>
</feature>
<feature type="compositionally biased region" description="Pro residues" evidence="1">
    <location>
        <begin position="1238"/>
        <end position="1255"/>
    </location>
</feature>
<feature type="compositionally biased region" description="Polar residues" evidence="1">
    <location>
        <begin position="53"/>
        <end position="67"/>
    </location>
</feature>
<name>A0A2L2YAJ0_PARTP</name>
<feature type="compositionally biased region" description="Basic and acidic residues" evidence="1">
    <location>
        <begin position="859"/>
        <end position="869"/>
    </location>
</feature>
<feature type="compositionally biased region" description="Basic and acidic residues" evidence="1">
    <location>
        <begin position="1074"/>
        <end position="1100"/>
    </location>
</feature>
<feature type="compositionally biased region" description="Pro residues" evidence="1">
    <location>
        <begin position="128"/>
        <end position="140"/>
    </location>
</feature>
<accession>A0A2L2YAJ0</accession>
<feature type="region of interest" description="Disordered" evidence="1">
    <location>
        <begin position="831"/>
        <end position="904"/>
    </location>
</feature>
<feature type="compositionally biased region" description="Low complexity" evidence="1">
    <location>
        <begin position="591"/>
        <end position="601"/>
    </location>
</feature>
<feature type="region of interest" description="Disordered" evidence="1">
    <location>
        <begin position="623"/>
        <end position="675"/>
    </location>
</feature>
<dbReference type="EMBL" id="IAAA01015366">
    <property type="protein sequence ID" value="LAA05163.1"/>
    <property type="molecule type" value="mRNA"/>
</dbReference>
<feature type="compositionally biased region" description="Polar residues" evidence="1">
    <location>
        <begin position="650"/>
        <end position="660"/>
    </location>
</feature>
<dbReference type="OrthoDB" id="42382at2759"/>
<protein>
    <submittedName>
        <fullName evidence="3">Pro-interleukin-16</fullName>
    </submittedName>
</protein>
<feature type="domain" description="PDZ" evidence="2">
    <location>
        <begin position="1406"/>
        <end position="1478"/>
    </location>
</feature>
<proteinExistence type="evidence at transcript level"/>
<dbReference type="SUPFAM" id="SSF50156">
    <property type="entry name" value="PDZ domain-like"/>
    <property type="match status" value="2"/>
</dbReference>
<feature type="domain" description="PDZ" evidence="2">
    <location>
        <begin position="1295"/>
        <end position="1381"/>
    </location>
</feature>
<dbReference type="PANTHER" id="PTHR11324">
    <property type="entry name" value="IL16-RELATED"/>
    <property type="match status" value="1"/>
</dbReference>
<feature type="compositionally biased region" description="Polar residues" evidence="1">
    <location>
        <begin position="1207"/>
        <end position="1218"/>
    </location>
</feature>
<reference evidence="3" key="1">
    <citation type="journal article" date="2016" name="Mol. Ecol. Resour.">
        <title>Evaluation of the impact of RNA preservation methods of spiders for de novo transcriptome assembly.</title>
        <authorList>
            <person name="Kono N."/>
            <person name="Nakamura H."/>
            <person name="Ito Y."/>
            <person name="Tomita M."/>
            <person name="Arakawa K."/>
        </authorList>
    </citation>
    <scope>NUCLEOTIDE SEQUENCE</scope>
    <source>
        <tissue evidence="3">Whole body</tissue>
    </source>
</reference>
<feature type="compositionally biased region" description="Basic and acidic residues" evidence="1">
    <location>
        <begin position="963"/>
        <end position="973"/>
    </location>
</feature>
<feature type="region of interest" description="Disordered" evidence="1">
    <location>
        <begin position="1207"/>
        <end position="1270"/>
    </location>
</feature>
<feature type="compositionally biased region" description="Basic and acidic residues" evidence="1">
    <location>
        <begin position="880"/>
        <end position="896"/>
    </location>
</feature>
<evidence type="ECO:0000256" key="1">
    <source>
        <dbReference type="SAM" id="MobiDB-lite"/>
    </source>
</evidence>
<feature type="compositionally biased region" description="Basic and acidic residues" evidence="1">
    <location>
        <begin position="1219"/>
        <end position="1235"/>
    </location>
</feature>
<feature type="compositionally biased region" description="Low complexity" evidence="1">
    <location>
        <begin position="571"/>
        <end position="584"/>
    </location>
</feature>
<dbReference type="EMBL" id="IAAA01015365">
    <property type="protein sequence ID" value="LAA05160.1"/>
    <property type="molecule type" value="mRNA"/>
</dbReference>
<evidence type="ECO:0000259" key="2">
    <source>
        <dbReference type="PROSITE" id="PS50106"/>
    </source>
</evidence>
<feature type="region of interest" description="Disordered" evidence="1">
    <location>
        <begin position="963"/>
        <end position="988"/>
    </location>
</feature>
<feature type="region of interest" description="Disordered" evidence="1">
    <location>
        <begin position="91"/>
        <end position="153"/>
    </location>
</feature>
<feature type="compositionally biased region" description="Polar residues" evidence="1">
    <location>
        <begin position="512"/>
        <end position="523"/>
    </location>
</feature>
<dbReference type="InterPro" id="IPR036034">
    <property type="entry name" value="PDZ_sf"/>
</dbReference>
<organism evidence="3">
    <name type="scientific">Parasteatoda tepidariorum</name>
    <name type="common">Common house spider</name>
    <name type="synonym">Achaearanea tepidariorum</name>
    <dbReference type="NCBI Taxonomy" id="114398"/>
    <lineage>
        <taxon>Eukaryota</taxon>
        <taxon>Metazoa</taxon>
        <taxon>Ecdysozoa</taxon>
        <taxon>Arthropoda</taxon>
        <taxon>Chelicerata</taxon>
        <taxon>Arachnida</taxon>
        <taxon>Araneae</taxon>
        <taxon>Araneomorphae</taxon>
        <taxon>Entelegynae</taxon>
        <taxon>Araneoidea</taxon>
        <taxon>Theridiidae</taxon>
        <taxon>Parasteatoda</taxon>
    </lineage>
</organism>
<dbReference type="EMBL" id="IAAA01015367">
    <property type="protein sequence ID" value="LAA05166.1"/>
    <property type="molecule type" value="mRNA"/>
</dbReference>
<feature type="region of interest" description="Disordered" evidence="1">
    <location>
        <begin position="1058"/>
        <end position="1100"/>
    </location>
</feature>
<dbReference type="Gene3D" id="2.30.42.10">
    <property type="match status" value="2"/>
</dbReference>
<dbReference type="CDD" id="cd06763">
    <property type="entry name" value="PDZ7_PDZD2-PDZ4_hPro-IL-16-like"/>
    <property type="match status" value="1"/>
</dbReference>
<feature type="region of interest" description="Disordered" evidence="1">
    <location>
        <begin position="475"/>
        <end position="601"/>
    </location>
</feature>
<dbReference type="SMART" id="SM00228">
    <property type="entry name" value="PDZ"/>
    <property type="match status" value="2"/>
</dbReference>
<dbReference type="PANTHER" id="PTHR11324:SF16">
    <property type="entry name" value="PDZ DOMAIN-CONTAINING PROTEIN 2"/>
    <property type="match status" value="1"/>
</dbReference>
<evidence type="ECO:0000313" key="3">
    <source>
        <dbReference type="EMBL" id="LAA05166.1"/>
    </source>
</evidence>
<sequence>MLRHREQRFLADEQRVILTSAYQEAFRNSTEDLDFKHHSPGCDDSGVFLEDSVASSPETHSKSSSARLQNNLQKFSDLPATMKQYSVPEGIDSDAERSDDLGLASSSIDSADDLDGDPLPSMLNIGPPAVPTRQKPPPIPARKSLSKVSDSQKNNRFYRNEVITLEVPNPNKTPLCKSSSSGEDSNFGEGDVFPNEDYLPSVTMRENAKNFLNNQKNQQSRNNFAMTRSFHEDALMNLQRDTNHDSKSDFLARTLSSPKKLDTRNGDSGFKWKSEECLRTAAESKWCLPGRRYEKSVSVKDRIAMFSEMEANQSTDKKDLHRYGSETNIKTVESKRMNLPVDIPKHDSLSRDSKWHSMQSITKQTSEKETSCKHSPMKPAVSIPSLTPDPVIDNLSYNSYATLPVKLDVEIPKPIISTYPETQLTNNKRYNYGLYSLKNLKNTEDLLSKKSSGSNLLSLIDSRKQPLGKLKGLVIPEKPFQPNTGKDLPTIVSSDSEVRKDTRRASLPITVVTGSNSSMSLPRNQKLERPPTQKQTSLVEPPWKNESKITTNTLPKYSPAFKKRTLELPGSSLSPTPPSSITSPLSPPQSSPSSISSSNASSTLQQNVFQFSLSHSKPVQPLQPEKALMSPPSLPSDVEYEGDNSEDSSHSASPMRNGTHNSKDAKSSNHSFGNNSCQYGESNAFTSTTRTVSHQPLMVETLTKSSRTTEHPRAAVCISKTEIHLKSQKSVDATIQPESISKTVVSTFNHDSQSFTATKKMEATSINNKNGTTTSYFTSHSVDSYNNLQNRNGSPEQLSKYSEEVPVGKFRALPLNFQESQVKDSFITKSSKHKLENVRPPPSECDDSEDDDSHSTLSHRTEDSRHTTTDDCLSDATTDSFEKPRLMHPDDNRNVVDDNASTEGYLSDASTTDVSLRRFAHLPIDYSAEEYFSDATAESPDPEWMSSRGHHNGDLRFRSHMMRNDTNRQPKDNDDSEIADPDLRPKRLSQQRTVLKASMEPTDSVQKFKALAEKWEQRTDVTSPPPPPPPVISTNGMKKDSRSNSIAAVILSNNSSTVIKGKSSLPPSLMPRNSSDKMMSRTTSRDSSHSINRPKENDDVLLGRKSLLHSTSISPESSTNSWNHHYNEAQHLETSLGGESLSSNSSKITLKESREIVDSKTIDPPVLLTNGTSIKTNSFVERKSDDLWNNEPRNRRGADFTRADWTSRPSVTAKTSVSDIRRSFENGTKEPEKVPSSKKPPLPARAPTSPPPVPLPRQQSPRESEEDDEEIKKLLDEARMQLQQEGLSGHLSVHHVLLRREGLDGGSVGITLAGGADYEVKEITVHKVISGSLADRNGLVLKGDRVMSINGRNLRGVSHGEALHILKAPNPKVLLVLARNSDCLSNGTDHAKQDAIVTNKDPGTFSVALQKDATGVGFSIEGGKDSPQGDRPLLIKRVFKGSVADKEGRLEEGDEILAINEHPVNNMTRTEAWNFLKKLPEGYIHLKLKKSSS</sequence>
<dbReference type="InterPro" id="IPR001478">
    <property type="entry name" value="PDZ"/>
</dbReference>
<feature type="region of interest" description="Disordered" evidence="1">
    <location>
        <begin position="1015"/>
        <end position="1040"/>
    </location>
</feature>